<gene>
    <name evidence="2" type="ORF">BCR43DRAFT_481986</name>
</gene>
<keyword evidence="3" id="KW-1185">Reference proteome</keyword>
<organism evidence="2 3">
    <name type="scientific">Syncephalastrum racemosum</name>
    <name type="common">Filamentous fungus</name>
    <dbReference type="NCBI Taxonomy" id="13706"/>
    <lineage>
        <taxon>Eukaryota</taxon>
        <taxon>Fungi</taxon>
        <taxon>Fungi incertae sedis</taxon>
        <taxon>Mucoromycota</taxon>
        <taxon>Mucoromycotina</taxon>
        <taxon>Mucoromycetes</taxon>
        <taxon>Mucorales</taxon>
        <taxon>Syncephalastraceae</taxon>
        <taxon>Syncephalastrum</taxon>
    </lineage>
</organism>
<dbReference type="OMA" id="TPHISFP"/>
<evidence type="ECO:0000313" key="2">
    <source>
        <dbReference type="EMBL" id="ORZ02683.1"/>
    </source>
</evidence>
<evidence type="ECO:0000313" key="3">
    <source>
        <dbReference type="Proteomes" id="UP000242180"/>
    </source>
</evidence>
<proteinExistence type="predicted"/>
<dbReference type="PANTHER" id="PTHR37332:SF1">
    <property type="entry name" value="ELMO DOMAIN-CONTAINING PROTEIN"/>
    <property type="match status" value="1"/>
</dbReference>
<name>A0A1X2HT07_SYNRA</name>
<comment type="caution">
    <text evidence="2">The sequence shown here is derived from an EMBL/GenBank/DDBJ whole genome shotgun (WGS) entry which is preliminary data.</text>
</comment>
<dbReference type="OrthoDB" id="14339at2759"/>
<accession>A0A1X2HT07</accession>
<dbReference type="InParanoid" id="A0A1X2HT07"/>
<reference evidence="2 3" key="1">
    <citation type="submission" date="2016-07" db="EMBL/GenBank/DDBJ databases">
        <title>Pervasive Adenine N6-methylation of Active Genes in Fungi.</title>
        <authorList>
            <consortium name="DOE Joint Genome Institute"/>
            <person name="Mondo S.J."/>
            <person name="Dannebaum R.O."/>
            <person name="Kuo R.C."/>
            <person name="Labutti K."/>
            <person name="Haridas S."/>
            <person name="Kuo A."/>
            <person name="Salamov A."/>
            <person name="Ahrendt S.R."/>
            <person name="Lipzen A."/>
            <person name="Sullivan W."/>
            <person name="Andreopoulos W.B."/>
            <person name="Clum A."/>
            <person name="Lindquist E."/>
            <person name="Daum C."/>
            <person name="Ramamoorthy G.K."/>
            <person name="Gryganskyi A."/>
            <person name="Culley D."/>
            <person name="Magnuson J.K."/>
            <person name="James T.Y."/>
            <person name="O'Malley M.A."/>
            <person name="Stajich J.E."/>
            <person name="Spatafora J.W."/>
            <person name="Visel A."/>
            <person name="Grigoriev I.V."/>
        </authorList>
    </citation>
    <scope>NUCLEOTIDE SEQUENCE [LARGE SCALE GENOMIC DNA]</scope>
    <source>
        <strain evidence="2 3">NRRL 2496</strain>
    </source>
</reference>
<feature type="region of interest" description="Disordered" evidence="1">
    <location>
        <begin position="1"/>
        <end position="20"/>
    </location>
</feature>
<dbReference type="Proteomes" id="UP000242180">
    <property type="component" value="Unassembled WGS sequence"/>
</dbReference>
<dbReference type="AlphaFoldDB" id="A0A1X2HT07"/>
<dbReference type="PANTHER" id="PTHR37332">
    <property type="entry name" value="EXPRESSED PROTEIN"/>
    <property type="match status" value="1"/>
</dbReference>
<protein>
    <submittedName>
        <fullName evidence="2">Uncharacterized protein</fullName>
    </submittedName>
</protein>
<dbReference type="EMBL" id="MCGN01000001">
    <property type="protein sequence ID" value="ORZ02683.1"/>
    <property type="molecule type" value="Genomic_DNA"/>
</dbReference>
<evidence type="ECO:0000256" key="1">
    <source>
        <dbReference type="SAM" id="MobiDB-lite"/>
    </source>
</evidence>
<sequence>MSVTSSFYPSQTPAPSVQQQPSLNEYLSELVSKRTATLKYLRRAHEGNTHWFNTILLTRNDLCSLYPNPRMQRRTCNFYTLGSSLGSLLEINSSPDYVKALNQLLNEFDYYNSDHSSKQKMKNIFRKARGKDDNHYTEGGEYTYLTVPHVPFELDYFETFFTLTDIMTEAYQKLLVGFEICTQPYFELVLKCDGKLKKIFSQITKELDGLARDAIKEELMIIDPLSQSNKISPIDFETVEDV</sequence>